<keyword evidence="1" id="KW-0472">Membrane</keyword>
<gene>
    <name evidence="3" type="ORF">EZE20_21860</name>
</gene>
<keyword evidence="3" id="KW-0808">Transferase</keyword>
<evidence type="ECO:0000313" key="3">
    <source>
        <dbReference type="EMBL" id="TDB59805.1"/>
    </source>
</evidence>
<dbReference type="PANTHER" id="PTHR23028">
    <property type="entry name" value="ACETYLTRANSFERASE"/>
    <property type="match status" value="1"/>
</dbReference>
<feature type="transmembrane region" description="Helical" evidence="1">
    <location>
        <begin position="267"/>
        <end position="287"/>
    </location>
</feature>
<proteinExistence type="predicted"/>
<organism evidence="3 4">
    <name type="scientific">Arundinibacter roseus</name>
    <dbReference type="NCBI Taxonomy" id="2070510"/>
    <lineage>
        <taxon>Bacteria</taxon>
        <taxon>Pseudomonadati</taxon>
        <taxon>Bacteroidota</taxon>
        <taxon>Cytophagia</taxon>
        <taxon>Cytophagales</taxon>
        <taxon>Spirosomataceae</taxon>
        <taxon>Arundinibacter</taxon>
    </lineage>
</organism>
<evidence type="ECO:0000313" key="4">
    <source>
        <dbReference type="Proteomes" id="UP000295706"/>
    </source>
</evidence>
<reference evidence="3 4" key="1">
    <citation type="submission" date="2019-02" db="EMBL/GenBank/DDBJ databases">
        <title>Arundinibacter roseus gen. nov., sp. nov., a new member of the family Cytophagaceae.</title>
        <authorList>
            <person name="Szuroczki S."/>
            <person name="Khayer B."/>
            <person name="Sproer C."/>
            <person name="Toumi M."/>
            <person name="Szabo A."/>
            <person name="Felfoldi T."/>
            <person name="Schumann P."/>
            <person name="Toth E."/>
        </authorList>
    </citation>
    <scope>NUCLEOTIDE SEQUENCE [LARGE SCALE GENOMIC DNA]</scope>
    <source>
        <strain evidence="3 4">DMA-k-7a</strain>
    </source>
</reference>
<evidence type="ECO:0000259" key="2">
    <source>
        <dbReference type="Pfam" id="PF01757"/>
    </source>
</evidence>
<feature type="transmembrane region" description="Helical" evidence="1">
    <location>
        <begin position="12"/>
        <end position="32"/>
    </location>
</feature>
<accession>A0A4V6P8H8</accession>
<dbReference type="InterPro" id="IPR002656">
    <property type="entry name" value="Acyl_transf_3_dom"/>
</dbReference>
<feature type="transmembrane region" description="Helical" evidence="1">
    <location>
        <begin position="80"/>
        <end position="105"/>
    </location>
</feature>
<feature type="transmembrane region" description="Helical" evidence="1">
    <location>
        <begin position="299"/>
        <end position="322"/>
    </location>
</feature>
<dbReference type="PANTHER" id="PTHR23028:SF131">
    <property type="entry name" value="BLR2367 PROTEIN"/>
    <property type="match status" value="1"/>
</dbReference>
<dbReference type="GO" id="GO:0016020">
    <property type="term" value="C:membrane"/>
    <property type="evidence" value="ECO:0007669"/>
    <property type="project" value="TreeGrafter"/>
</dbReference>
<feature type="transmembrane region" description="Helical" evidence="1">
    <location>
        <begin position="174"/>
        <end position="195"/>
    </location>
</feature>
<dbReference type="GO" id="GO:0000271">
    <property type="term" value="P:polysaccharide biosynthetic process"/>
    <property type="evidence" value="ECO:0007669"/>
    <property type="project" value="TreeGrafter"/>
</dbReference>
<feature type="transmembrane region" description="Helical" evidence="1">
    <location>
        <begin position="147"/>
        <end position="167"/>
    </location>
</feature>
<keyword evidence="3" id="KW-0012">Acyltransferase</keyword>
<keyword evidence="1" id="KW-1133">Transmembrane helix</keyword>
<dbReference type="RefSeq" id="WP_132121766.1">
    <property type="nucleotide sequence ID" value="NZ_SMJU01000019.1"/>
</dbReference>
<feature type="domain" description="Acyltransferase 3" evidence="2">
    <location>
        <begin position="8"/>
        <end position="344"/>
    </location>
</feature>
<keyword evidence="1" id="KW-0812">Transmembrane</keyword>
<feature type="transmembrane region" description="Helical" evidence="1">
    <location>
        <begin position="328"/>
        <end position="348"/>
    </location>
</feature>
<dbReference type="Proteomes" id="UP000295706">
    <property type="component" value="Unassembled WGS sequence"/>
</dbReference>
<dbReference type="OrthoDB" id="9796461at2"/>
<keyword evidence="4" id="KW-1185">Reference proteome</keyword>
<dbReference type="GO" id="GO:0016747">
    <property type="term" value="F:acyltransferase activity, transferring groups other than amino-acyl groups"/>
    <property type="evidence" value="ECO:0007669"/>
    <property type="project" value="InterPro"/>
</dbReference>
<feature type="transmembrane region" description="Helical" evidence="1">
    <location>
        <begin position="234"/>
        <end position="255"/>
    </location>
</feature>
<dbReference type="AlphaFoldDB" id="A0A4V6P8H8"/>
<name>A0A4V6P8H8_9BACT</name>
<feature type="transmembrane region" description="Helical" evidence="1">
    <location>
        <begin position="44"/>
        <end position="60"/>
    </location>
</feature>
<protein>
    <submittedName>
        <fullName evidence="3">Acyltransferase</fullName>
    </submittedName>
</protein>
<evidence type="ECO:0000256" key="1">
    <source>
        <dbReference type="SAM" id="Phobius"/>
    </source>
</evidence>
<feature type="transmembrane region" description="Helical" evidence="1">
    <location>
        <begin position="201"/>
        <end position="222"/>
    </location>
</feature>
<dbReference type="InterPro" id="IPR050879">
    <property type="entry name" value="Acyltransferase_3"/>
</dbReference>
<dbReference type="EMBL" id="SMJU01000019">
    <property type="protein sequence ID" value="TDB59805.1"/>
    <property type="molecule type" value="Genomic_DNA"/>
</dbReference>
<comment type="caution">
    <text evidence="3">The sequence shown here is derived from an EMBL/GenBank/DDBJ whole genome shotgun (WGS) entry which is preliminary data.</text>
</comment>
<dbReference type="Pfam" id="PF01757">
    <property type="entry name" value="Acyl_transf_3"/>
    <property type="match status" value="1"/>
</dbReference>
<sequence length="377" mass="42871">MNHRFEVLDIFRGLFASMVFFFHLAPFAETALIRNQFVENSDMFVDFFFVLSGFVIAYRYESIADTDALSSFFRKRFFRLYPLHLFMLLVFLGLEGLKLVVAPYVQINQLNNPHNSLSNFISSLLLLNSTPIFGAKDVSWNIPSWSISAEMVAYLVFGCVILLVNTLGQATRRAWIYGVVIALATGTLIGLTGGFELNYSFNYGFIRAIIGFFGGVLCFYFFHQFSPIFSQASFTFFSIAEALALLGILLAVGWGNFLKPIGLVYDLLFFGAIFIFAFEKGIVSAWLRKIPFLHTLGKYSYSIYMTHALVISGFNVLFIRLLHFPPSAYSYLFILNFALVYLVSAWTFKHIEMRFQALEKSRSKKTSGIVSLPKNRS</sequence>